<feature type="compositionally biased region" description="Basic residues" evidence="1">
    <location>
        <begin position="781"/>
        <end position="791"/>
    </location>
</feature>
<feature type="compositionally biased region" description="Low complexity" evidence="1">
    <location>
        <begin position="829"/>
        <end position="843"/>
    </location>
</feature>
<feature type="compositionally biased region" description="Basic residues" evidence="1">
    <location>
        <begin position="664"/>
        <end position="679"/>
    </location>
</feature>
<feature type="compositionally biased region" description="Basic and acidic residues" evidence="1">
    <location>
        <begin position="961"/>
        <end position="977"/>
    </location>
</feature>
<feature type="compositionally biased region" description="Basic and acidic residues" evidence="1">
    <location>
        <begin position="350"/>
        <end position="362"/>
    </location>
</feature>
<feature type="compositionally biased region" description="Basic residues" evidence="1">
    <location>
        <begin position="422"/>
        <end position="440"/>
    </location>
</feature>
<feature type="region of interest" description="Disordered" evidence="1">
    <location>
        <begin position="612"/>
        <end position="1050"/>
    </location>
</feature>
<feature type="compositionally biased region" description="Low complexity" evidence="1">
    <location>
        <begin position="704"/>
        <end position="720"/>
    </location>
</feature>
<accession>A0A8H3DCH1</accession>
<organism evidence="2 3">
    <name type="scientific">Rhizoctonia solani</name>
    <dbReference type="NCBI Taxonomy" id="456999"/>
    <lineage>
        <taxon>Eukaryota</taxon>
        <taxon>Fungi</taxon>
        <taxon>Dikarya</taxon>
        <taxon>Basidiomycota</taxon>
        <taxon>Agaricomycotina</taxon>
        <taxon>Agaricomycetes</taxon>
        <taxon>Cantharellales</taxon>
        <taxon>Ceratobasidiaceae</taxon>
        <taxon>Rhizoctonia</taxon>
    </lineage>
</organism>
<feature type="region of interest" description="Disordered" evidence="1">
    <location>
        <begin position="1094"/>
        <end position="1160"/>
    </location>
</feature>
<dbReference type="Proteomes" id="UP000663861">
    <property type="component" value="Unassembled WGS sequence"/>
</dbReference>
<feature type="compositionally biased region" description="Basic and acidic residues" evidence="1">
    <location>
        <begin position="990"/>
        <end position="1049"/>
    </location>
</feature>
<feature type="compositionally biased region" description="Polar residues" evidence="1">
    <location>
        <begin position="768"/>
        <end position="780"/>
    </location>
</feature>
<reference evidence="2" key="1">
    <citation type="submission" date="2021-01" db="EMBL/GenBank/DDBJ databases">
        <authorList>
            <person name="Kaushik A."/>
        </authorList>
    </citation>
    <scope>NUCLEOTIDE SEQUENCE</scope>
    <source>
        <strain evidence="2">AG4-RS23</strain>
    </source>
</reference>
<feature type="compositionally biased region" description="Basic and acidic residues" evidence="1">
    <location>
        <begin position="227"/>
        <end position="238"/>
    </location>
</feature>
<feature type="compositionally biased region" description="Low complexity" evidence="1">
    <location>
        <begin position="1117"/>
        <end position="1130"/>
    </location>
</feature>
<feature type="compositionally biased region" description="Low complexity" evidence="1">
    <location>
        <begin position="1145"/>
        <end position="1154"/>
    </location>
</feature>
<feature type="compositionally biased region" description="Polar residues" evidence="1">
    <location>
        <begin position="312"/>
        <end position="324"/>
    </location>
</feature>
<feature type="compositionally biased region" description="Basic and acidic residues" evidence="1">
    <location>
        <begin position="158"/>
        <end position="173"/>
    </location>
</feature>
<protein>
    <submittedName>
        <fullName evidence="2">Uncharacterized protein</fullName>
    </submittedName>
</protein>
<feature type="compositionally biased region" description="Low complexity" evidence="1">
    <location>
        <begin position="640"/>
        <end position="653"/>
    </location>
</feature>
<evidence type="ECO:0000256" key="1">
    <source>
        <dbReference type="SAM" id="MobiDB-lite"/>
    </source>
</evidence>
<feature type="compositionally biased region" description="Low complexity" evidence="1">
    <location>
        <begin position="16"/>
        <end position="29"/>
    </location>
</feature>
<sequence>MREPRVLQSHFSVFLSTTSPTIDSDSSRTARSTPVLVIRPPAQPPLTEPDWEPPSALGVCSPEGFKSEQSISQLRPSTPSPSVSTFASSSVTSSTVPTPPVDPPARPEVTQVLERATEALLVHVQQSSESITSGSVYSENDTAPDIFEAPGQEDDRPDPEKIPEVDLEPQPERVLSDSAVESLQVQRPLSPVAVGLTASSASTVSRDRKPIIRPSLLGFFSRWADKRSPAAKDQKDKQSGPISSATYFQDESTNSGSAFTRLRNKSTDRITAFLTGGEDVKPSSSSIRSSRFKISNRRANSGSVRTSERTESGSAQPVAQTVAQLSPPASPVPEARALPAGDADPPAEESSVRSSERGRAIESRSSIGTRTKPLAVRSPSEEPIGGEPVLISVSGSLYPLATTPSRPACADRLGPLPGRPPIRSRARHRTTRTSRAAHRGGRLEGPPNTSALSFTIDFQEEAKREGQNWITSGLAQEIGFGTLEFYHYYYFDYETNSMRQTKSKKQERLTPPTPFIAWITQHTHRSTAPEPPLPPLPTPLATPHLYPPPENLSPVIETSPTDTSRILSLVWYPPELIRSPYASDVSLSEYRVNNANPAAPFDERDSSISARLSNLPEPTDEEVTQPNQSYPFYLQPPLSAPTNNVTSASTSTVHAQPSPDRRSPAKLRRKHRPGKKSNKPRTPPTSYSALSRKHSRARHESTESVAGSSIGPGSSAPSRSLDTLLNSSWPEPPFGQAVKTDGEEEQEYHYQTETGAEDDSDQEEYLPSPTSIGGASTRPTTPKRLRARSRSRSSGDGIRDERPLPAVIHGALDDQSDWEPDSRVTSYLSASPATARSPASPAAKAPPVPPLPQHIIPRARQSTGGTARPTGIFGNIPLRPPSPEPEDRSTTPVPPPKSSSGAPPARRATRTASPSPTRASSTPRASSPVPPLRIPSGTPILRTPSHPRRTTSYQSASSIRRSSERRDSTESALDDGRSSALPKRRSPTQGRKDLFPTSRRDSGQFRRSRKDSNRSHRESIKSHRDSLTLRKDLQSQRRDSFHSLERRDSINSQVTSDNQIWVVPRAHHSRPTITFEFPPTNEFLQFLNDYQQYINPGSTRGENNEPGLNGNDMAELRSGSAASGSSRSSRPQVDPVKDWHKVQPSSSRASSSRASIDRTGTPYVPTPEVIERNELIVKALKNAPGALHTRFRHFGQLGVLGWSSEFSELIDEIQRCGLERQMFTTTRAQALSTCKALLKLHIDIRLQMISMFLCSQIARLRRFLDAETEYTDYPTPNFPLPEAY</sequence>
<feature type="compositionally biased region" description="Polar residues" evidence="1">
    <location>
        <begin position="240"/>
        <end position="258"/>
    </location>
</feature>
<feature type="compositionally biased region" description="Low complexity" evidence="1">
    <location>
        <begin position="76"/>
        <end position="96"/>
    </location>
</feature>
<evidence type="ECO:0000313" key="3">
    <source>
        <dbReference type="Proteomes" id="UP000663861"/>
    </source>
</evidence>
<dbReference type="EMBL" id="CAJMWY010004224">
    <property type="protein sequence ID" value="CAE6524416.1"/>
    <property type="molecule type" value="Genomic_DNA"/>
</dbReference>
<evidence type="ECO:0000313" key="2">
    <source>
        <dbReference type="EMBL" id="CAE6524416.1"/>
    </source>
</evidence>
<feature type="region of interest" description="Disordered" evidence="1">
    <location>
        <begin position="227"/>
        <end position="387"/>
    </location>
</feature>
<proteinExistence type="predicted"/>
<comment type="caution">
    <text evidence="2">The sequence shown here is derived from an EMBL/GenBank/DDBJ whole genome shotgun (WGS) entry which is preliminary data.</text>
</comment>
<feature type="compositionally biased region" description="Polar residues" evidence="1">
    <location>
        <begin position="124"/>
        <end position="141"/>
    </location>
</feature>
<name>A0A8H3DCH1_9AGAM</name>
<feature type="compositionally biased region" description="Low complexity" evidence="1">
    <location>
        <begin position="898"/>
        <end position="927"/>
    </location>
</feature>
<feature type="compositionally biased region" description="Pro residues" evidence="1">
    <location>
        <begin position="97"/>
        <end position="106"/>
    </location>
</feature>
<feature type="region of interest" description="Disordered" evidence="1">
    <location>
        <begin position="404"/>
        <end position="451"/>
    </location>
</feature>
<feature type="region of interest" description="Disordered" evidence="1">
    <location>
        <begin position="124"/>
        <end position="173"/>
    </location>
</feature>
<gene>
    <name evidence="2" type="ORF">RDB_LOCUS161714</name>
</gene>
<feature type="compositionally biased region" description="Acidic residues" evidence="1">
    <location>
        <begin position="755"/>
        <end position="764"/>
    </location>
</feature>
<feature type="region of interest" description="Disordered" evidence="1">
    <location>
        <begin position="15"/>
        <end position="108"/>
    </location>
</feature>